<dbReference type="AlphaFoldDB" id="A0A5C6TUJ7"/>
<feature type="chain" id="PRO_5022823597" description="Secreted protein" evidence="1">
    <location>
        <begin position="22"/>
        <end position="289"/>
    </location>
</feature>
<protein>
    <recommendedName>
        <fullName evidence="4">Secreted protein</fullName>
    </recommendedName>
</protein>
<reference evidence="2 3" key="1">
    <citation type="journal article" date="2015" name="J. Microbiol.">
        <title>Sphingosinicella ginsenosidimutans sp. nov., with ginsenoside converting activity.</title>
        <authorList>
            <person name="Kim J.K."/>
            <person name="Kang M.S."/>
            <person name="Park S.C."/>
            <person name="Kim K.M."/>
            <person name="Choi K."/>
            <person name="Yoon M.H."/>
            <person name="Im W.T."/>
        </authorList>
    </citation>
    <scope>NUCLEOTIDE SEQUENCE [LARGE SCALE GENOMIC DNA]</scope>
    <source>
        <strain evidence="2 3">BS-11</strain>
    </source>
</reference>
<evidence type="ECO:0000313" key="3">
    <source>
        <dbReference type="Proteomes" id="UP000321249"/>
    </source>
</evidence>
<evidence type="ECO:0008006" key="4">
    <source>
        <dbReference type="Google" id="ProtNLM"/>
    </source>
</evidence>
<comment type="caution">
    <text evidence="2">The sequence shown here is derived from an EMBL/GenBank/DDBJ whole genome shotgun (WGS) entry which is preliminary data.</text>
</comment>
<keyword evidence="3" id="KW-1185">Reference proteome</keyword>
<dbReference type="OrthoDB" id="7597061at2"/>
<accession>A0A5C6TUJ7</accession>
<keyword evidence="1" id="KW-0732">Signal</keyword>
<gene>
    <name evidence="2" type="ORF">FRZ32_09610</name>
</gene>
<dbReference type="Proteomes" id="UP000321249">
    <property type="component" value="Unassembled WGS sequence"/>
</dbReference>
<dbReference type="RefSeq" id="WP_147043297.1">
    <property type="nucleotide sequence ID" value="NZ_BAABIR010000004.1"/>
</dbReference>
<dbReference type="EMBL" id="VOQQ01000001">
    <property type="protein sequence ID" value="TXC63889.1"/>
    <property type="molecule type" value="Genomic_DNA"/>
</dbReference>
<organism evidence="2 3">
    <name type="scientific">Allosphingosinicella ginsenosidimutans</name>
    <dbReference type="NCBI Taxonomy" id="1176539"/>
    <lineage>
        <taxon>Bacteria</taxon>
        <taxon>Pseudomonadati</taxon>
        <taxon>Pseudomonadota</taxon>
        <taxon>Alphaproteobacteria</taxon>
        <taxon>Sphingomonadales</taxon>
        <taxon>Sphingomonadaceae</taxon>
        <taxon>Allosphingosinicella</taxon>
    </lineage>
</organism>
<sequence>MKRYAIAAAALLLGTSALAWAPDKTVEGKPLAAEKSDVKMADAQLKKADMDVVADAKPAWQPVYAEQAYAFDDSWAPKVKSASYEAWQDDPAMQDSTPPAVEPQWGAEPTVAEAPAPTMLVASADTTPRPATANYPACHPGPGDDNCIQLYERGVRTALASWDRPTGGFAGEQAQAMAANSSPADDATEIASADTDEGVMPAPGTEMAATTSGDEVLAAGVPDAGTDMAANDPAFDSNSPYQGVGGPDEALMGDEAASAMMQTGYPACSRTVTDRCIQLYERGVTGEGN</sequence>
<evidence type="ECO:0000313" key="2">
    <source>
        <dbReference type="EMBL" id="TXC63889.1"/>
    </source>
</evidence>
<name>A0A5C6TUJ7_9SPHN</name>
<evidence type="ECO:0000256" key="1">
    <source>
        <dbReference type="SAM" id="SignalP"/>
    </source>
</evidence>
<feature type="signal peptide" evidence="1">
    <location>
        <begin position="1"/>
        <end position="21"/>
    </location>
</feature>
<proteinExistence type="predicted"/>